<feature type="transmembrane region" description="Helical" evidence="2">
    <location>
        <begin position="167"/>
        <end position="184"/>
    </location>
</feature>
<dbReference type="InterPro" id="IPR036869">
    <property type="entry name" value="J_dom_sf"/>
</dbReference>
<feature type="compositionally biased region" description="Basic and acidic residues" evidence="1">
    <location>
        <begin position="206"/>
        <end position="215"/>
    </location>
</feature>
<feature type="domain" description="J" evidence="3">
    <location>
        <begin position="55"/>
        <end position="141"/>
    </location>
</feature>
<feature type="region of interest" description="Disordered" evidence="1">
    <location>
        <begin position="36"/>
        <end position="57"/>
    </location>
</feature>
<feature type="region of interest" description="Disordered" evidence="1">
    <location>
        <begin position="202"/>
        <end position="231"/>
    </location>
</feature>
<dbReference type="SMART" id="SM00271">
    <property type="entry name" value="DnaJ"/>
    <property type="match status" value="1"/>
</dbReference>
<evidence type="ECO:0000259" key="3">
    <source>
        <dbReference type="PROSITE" id="PS50076"/>
    </source>
</evidence>
<dbReference type="Proteomes" id="UP000807306">
    <property type="component" value="Unassembled WGS sequence"/>
</dbReference>
<dbReference type="InterPro" id="IPR001623">
    <property type="entry name" value="DnaJ_domain"/>
</dbReference>
<keyword evidence="5" id="KW-1185">Reference proteome</keyword>
<gene>
    <name evidence="4" type="ORF">CPB83DRAFT_790312</name>
</gene>
<evidence type="ECO:0000256" key="2">
    <source>
        <dbReference type="SAM" id="Phobius"/>
    </source>
</evidence>
<proteinExistence type="predicted"/>
<dbReference type="SUPFAM" id="SSF46565">
    <property type="entry name" value="Chaperone J-domain"/>
    <property type="match status" value="1"/>
</dbReference>
<dbReference type="AlphaFoldDB" id="A0A9P6JR02"/>
<accession>A0A9P6JR02</accession>
<sequence>MNSARIPSSLLRWCSTPQCLSSPLTSVARYRLNHSGAAQSRSDNQFPYPKHRNPTPHQIFHLPHNATPAQIKARYYDLVRLYHPDKAGLAAAGSTSTADEAHARFQAITAAYDSLRGKTPLKEGSGDSTSSTIDRRYQTTAAYRTMQRKRQELYNTGAIDDSHLDKILIAGVVGTVLFVIFHTLTMRREAMAEAVARTRALPTESNGRRRQEVNDLQKLSMDAVERVNKPR</sequence>
<dbReference type="PROSITE" id="PS50076">
    <property type="entry name" value="DNAJ_2"/>
    <property type="match status" value="1"/>
</dbReference>
<protein>
    <recommendedName>
        <fullName evidence="3">J domain-containing protein</fullName>
    </recommendedName>
</protein>
<dbReference type="OrthoDB" id="445556at2759"/>
<dbReference type="EMBL" id="MU157847">
    <property type="protein sequence ID" value="KAF9529264.1"/>
    <property type="molecule type" value="Genomic_DNA"/>
</dbReference>
<dbReference type="Pfam" id="PF00226">
    <property type="entry name" value="DnaJ"/>
    <property type="match status" value="1"/>
</dbReference>
<keyword evidence="2" id="KW-1133">Transmembrane helix</keyword>
<feature type="compositionally biased region" description="Polar residues" evidence="1">
    <location>
        <begin position="36"/>
        <end position="45"/>
    </location>
</feature>
<keyword evidence="2" id="KW-0472">Membrane</keyword>
<comment type="caution">
    <text evidence="4">The sequence shown here is derived from an EMBL/GenBank/DDBJ whole genome shotgun (WGS) entry which is preliminary data.</text>
</comment>
<name>A0A9P6JR02_9AGAR</name>
<dbReference type="CDD" id="cd06257">
    <property type="entry name" value="DnaJ"/>
    <property type="match status" value="1"/>
</dbReference>
<evidence type="ECO:0000313" key="4">
    <source>
        <dbReference type="EMBL" id="KAF9529264.1"/>
    </source>
</evidence>
<reference evidence="4" key="1">
    <citation type="submission" date="2020-11" db="EMBL/GenBank/DDBJ databases">
        <authorList>
            <consortium name="DOE Joint Genome Institute"/>
            <person name="Ahrendt S."/>
            <person name="Riley R."/>
            <person name="Andreopoulos W."/>
            <person name="Labutti K."/>
            <person name="Pangilinan J."/>
            <person name="Ruiz-Duenas F.J."/>
            <person name="Barrasa J.M."/>
            <person name="Sanchez-Garcia M."/>
            <person name="Camarero S."/>
            <person name="Miyauchi S."/>
            <person name="Serrano A."/>
            <person name="Linde D."/>
            <person name="Babiker R."/>
            <person name="Drula E."/>
            <person name="Ayuso-Fernandez I."/>
            <person name="Pacheco R."/>
            <person name="Padilla G."/>
            <person name="Ferreira P."/>
            <person name="Barriuso J."/>
            <person name="Kellner H."/>
            <person name="Castanera R."/>
            <person name="Alfaro M."/>
            <person name="Ramirez L."/>
            <person name="Pisabarro A.G."/>
            <person name="Kuo A."/>
            <person name="Tritt A."/>
            <person name="Lipzen A."/>
            <person name="He G."/>
            <person name="Yan M."/>
            <person name="Ng V."/>
            <person name="Cullen D."/>
            <person name="Martin F."/>
            <person name="Rosso M.-N."/>
            <person name="Henrissat B."/>
            <person name="Hibbett D."/>
            <person name="Martinez A.T."/>
            <person name="Grigoriev I.V."/>
        </authorList>
    </citation>
    <scope>NUCLEOTIDE SEQUENCE</scope>
    <source>
        <strain evidence="4">CBS 506.95</strain>
    </source>
</reference>
<keyword evidence="2" id="KW-0812">Transmembrane</keyword>
<dbReference type="Gene3D" id="1.10.287.110">
    <property type="entry name" value="DnaJ domain"/>
    <property type="match status" value="1"/>
</dbReference>
<evidence type="ECO:0000313" key="5">
    <source>
        <dbReference type="Proteomes" id="UP000807306"/>
    </source>
</evidence>
<organism evidence="4 5">
    <name type="scientific">Crepidotus variabilis</name>
    <dbReference type="NCBI Taxonomy" id="179855"/>
    <lineage>
        <taxon>Eukaryota</taxon>
        <taxon>Fungi</taxon>
        <taxon>Dikarya</taxon>
        <taxon>Basidiomycota</taxon>
        <taxon>Agaricomycotina</taxon>
        <taxon>Agaricomycetes</taxon>
        <taxon>Agaricomycetidae</taxon>
        <taxon>Agaricales</taxon>
        <taxon>Agaricineae</taxon>
        <taxon>Crepidotaceae</taxon>
        <taxon>Crepidotus</taxon>
    </lineage>
</organism>
<evidence type="ECO:0000256" key="1">
    <source>
        <dbReference type="SAM" id="MobiDB-lite"/>
    </source>
</evidence>